<dbReference type="PROSITE" id="PS00636">
    <property type="entry name" value="DNAJ_1"/>
    <property type="match status" value="1"/>
</dbReference>
<feature type="compositionally biased region" description="Low complexity" evidence="4">
    <location>
        <begin position="322"/>
        <end position="348"/>
    </location>
</feature>
<evidence type="ECO:0000256" key="4">
    <source>
        <dbReference type="SAM" id="MobiDB-lite"/>
    </source>
</evidence>
<feature type="domain" description="J" evidence="5">
    <location>
        <begin position="104"/>
        <end position="180"/>
    </location>
</feature>
<dbReference type="InterPro" id="IPR018253">
    <property type="entry name" value="DnaJ_domain_CS"/>
</dbReference>
<evidence type="ECO:0000256" key="1">
    <source>
        <dbReference type="ARBA" id="ARBA00004496"/>
    </source>
</evidence>
<dbReference type="GO" id="GO:0030544">
    <property type="term" value="F:Hsp70 protein binding"/>
    <property type="evidence" value="ECO:0007669"/>
    <property type="project" value="InterPro"/>
</dbReference>
<dbReference type="PANTHER" id="PTHR43999:SF1">
    <property type="entry name" value="DNAJ HOMOLOG SUBFAMILY C MEMBER 2"/>
    <property type="match status" value="1"/>
</dbReference>
<dbReference type="Gene3D" id="1.10.10.60">
    <property type="entry name" value="Homeodomain-like"/>
    <property type="match status" value="1"/>
</dbReference>
<dbReference type="EMBL" id="MCFL01000008">
    <property type="protein sequence ID" value="ORZ38466.1"/>
    <property type="molecule type" value="Genomic_DNA"/>
</dbReference>
<dbReference type="CDD" id="cd06257">
    <property type="entry name" value="DnaJ"/>
    <property type="match status" value="1"/>
</dbReference>
<dbReference type="Proteomes" id="UP000193411">
    <property type="component" value="Unassembled WGS sequence"/>
</dbReference>
<dbReference type="Pfam" id="PF23082">
    <property type="entry name" value="Myb_DNA-binding_2"/>
    <property type="match status" value="1"/>
</dbReference>
<keyword evidence="2" id="KW-0963">Cytoplasm</keyword>
<feature type="region of interest" description="Disordered" evidence="4">
    <location>
        <begin position="308"/>
        <end position="354"/>
    </location>
</feature>
<name>A0A1Y2HV32_9FUNG</name>
<feature type="compositionally biased region" description="Basic residues" evidence="4">
    <location>
        <begin position="268"/>
        <end position="283"/>
    </location>
</feature>
<dbReference type="SMART" id="SM00271">
    <property type="entry name" value="DnaJ"/>
    <property type="match status" value="1"/>
</dbReference>
<dbReference type="OrthoDB" id="1690618at2759"/>
<comment type="caution">
    <text evidence="6">The sequence shown here is derived from an EMBL/GenBank/DDBJ whole genome shotgun (WGS) entry which is preliminary data.</text>
</comment>
<dbReference type="InterPro" id="IPR044634">
    <property type="entry name" value="Zuotin/DnaJC2"/>
</dbReference>
<dbReference type="AlphaFoldDB" id="A0A1Y2HV32"/>
<dbReference type="STRING" id="765915.A0A1Y2HV32"/>
<gene>
    <name evidence="6" type="ORF">BCR44DRAFT_1428322</name>
</gene>
<dbReference type="Pfam" id="PF16717">
    <property type="entry name" value="RAC_head"/>
    <property type="match status" value="1"/>
</dbReference>
<evidence type="ECO:0000313" key="7">
    <source>
        <dbReference type="Proteomes" id="UP000193411"/>
    </source>
</evidence>
<feature type="region of interest" description="Disordered" evidence="4">
    <location>
        <begin position="262"/>
        <end position="287"/>
    </location>
</feature>
<dbReference type="InterPro" id="IPR036869">
    <property type="entry name" value="J_dom_sf"/>
</dbReference>
<comment type="subcellular location">
    <subcellularLocation>
        <location evidence="1">Cytoplasm</location>
    </subcellularLocation>
</comment>
<evidence type="ECO:0000259" key="5">
    <source>
        <dbReference type="PROSITE" id="PS50076"/>
    </source>
</evidence>
<dbReference type="Gene3D" id="1.10.8.840">
    <property type="entry name" value="Ribosome-associated complex head domain"/>
    <property type="match status" value="1"/>
</dbReference>
<dbReference type="GO" id="GO:0051083">
    <property type="term" value="P:'de novo' cotranslational protein folding"/>
    <property type="evidence" value="ECO:0007669"/>
    <property type="project" value="InterPro"/>
</dbReference>
<dbReference type="InterPro" id="IPR042569">
    <property type="entry name" value="RAC_head_sf"/>
</dbReference>
<dbReference type="GO" id="GO:0006450">
    <property type="term" value="P:regulation of translational fidelity"/>
    <property type="evidence" value="ECO:0007669"/>
    <property type="project" value="InterPro"/>
</dbReference>
<dbReference type="Pfam" id="PF00226">
    <property type="entry name" value="DnaJ"/>
    <property type="match status" value="1"/>
</dbReference>
<accession>A0A1Y2HV32</accession>
<protein>
    <recommendedName>
        <fullName evidence="5">J domain-containing protein</fullName>
    </recommendedName>
</protein>
<dbReference type="Gene3D" id="1.10.287.110">
    <property type="entry name" value="DnaJ domain"/>
    <property type="match status" value="1"/>
</dbReference>
<dbReference type="InterPro" id="IPR054076">
    <property type="entry name" value="ZUO1-like_ZHD"/>
</dbReference>
<reference evidence="6 7" key="1">
    <citation type="submission" date="2016-07" db="EMBL/GenBank/DDBJ databases">
        <title>Pervasive Adenine N6-methylation of Active Genes in Fungi.</title>
        <authorList>
            <consortium name="DOE Joint Genome Institute"/>
            <person name="Mondo S.J."/>
            <person name="Dannebaum R.O."/>
            <person name="Kuo R.C."/>
            <person name="Labutti K."/>
            <person name="Haridas S."/>
            <person name="Kuo A."/>
            <person name="Salamov A."/>
            <person name="Ahrendt S.R."/>
            <person name="Lipzen A."/>
            <person name="Sullivan W."/>
            <person name="Andreopoulos W.B."/>
            <person name="Clum A."/>
            <person name="Lindquist E."/>
            <person name="Daum C."/>
            <person name="Ramamoorthy G.K."/>
            <person name="Gryganskyi A."/>
            <person name="Culley D."/>
            <person name="Magnuson J.K."/>
            <person name="James T.Y."/>
            <person name="O'Malley M.A."/>
            <person name="Stajich J.E."/>
            <person name="Spatafora J.W."/>
            <person name="Visel A."/>
            <person name="Grigoriev I.V."/>
        </authorList>
    </citation>
    <scope>NUCLEOTIDE SEQUENCE [LARGE SCALE GENOMIC DNA]</scope>
    <source>
        <strain evidence="6 7">PL171</strain>
    </source>
</reference>
<dbReference type="SUPFAM" id="SSF46689">
    <property type="entry name" value="Homeodomain-like"/>
    <property type="match status" value="1"/>
</dbReference>
<dbReference type="GO" id="GO:0043022">
    <property type="term" value="F:ribosome binding"/>
    <property type="evidence" value="ECO:0007669"/>
    <property type="project" value="InterPro"/>
</dbReference>
<dbReference type="InterPro" id="IPR001005">
    <property type="entry name" value="SANT/Myb"/>
</dbReference>
<dbReference type="PANTHER" id="PTHR43999">
    <property type="entry name" value="DNAJ HOMOLOG SUBFAMILY C MEMBER 2"/>
    <property type="match status" value="1"/>
</dbReference>
<dbReference type="SUPFAM" id="SSF46565">
    <property type="entry name" value="Chaperone J-domain"/>
    <property type="match status" value="1"/>
</dbReference>
<dbReference type="Pfam" id="PF21884">
    <property type="entry name" value="ZUO1-like_ZHD"/>
    <property type="match status" value="1"/>
</dbReference>
<keyword evidence="3" id="KW-0143">Chaperone</keyword>
<dbReference type="InterPro" id="IPR001623">
    <property type="entry name" value="DnaJ_domain"/>
</dbReference>
<evidence type="ECO:0000256" key="3">
    <source>
        <dbReference type="ARBA" id="ARBA00023186"/>
    </source>
</evidence>
<evidence type="ECO:0000256" key="2">
    <source>
        <dbReference type="ARBA" id="ARBA00022490"/>
    </source>
</evidence>
<organism evidence="6 7">
    <name type="scientific">Catenaria anguillulae PL171</name>
    <dbReference type="NCBI Taxonomy" id="765915"/>
    <lineage>
        <taxon>Eukaryota</taxon>
        <taxon>Fungi</taxon>
        <taxon>Fungi incertae sedis</taxon>
        <taxon>Blastocladiomycota</taxon>
        <taxon>Blastocladiomycetes</taxon>
        <taxon>Blastocladiales</taxon>
        <taxon>Catenariaceae</taxon>
        <taxon>Catenaria</taxon>
    </lineage>
</organism>
<dbReference type="GO" id="GO:0005829">
    <property type="term" value="C:cytosol"/>
    <property type="evidence" value="ECO:0007669"/>
    <property type="project" value="TreeGrafter"/>
</dbReference>
<proteinExistence type="predicted"/>
<evidence type="ECO:0000313" key="6">
    <source>
        <dbReference type="EMBL" id="ORZ38466.1"/>
    </source>
</evidence>
<dbReference type="PRINTS" id="PR00625">
    <property type="entry name" value="JDOMAIN"/>
</dbReference>
<dbReference type="InterPro" id="IPR032003">
    <property type="entry name" value="RAC_head"/>
</dbReference>
<dbReference type="PROSITE" id="PS50076">
    <property type="entry name" value="DNAJ_2"/>
    <property type="match status" value="1"/>
</dbReference>
<dbReference type="InterPro" id="IPR009057">
    <property type="entry name" value="Homeodomain-like_sf"/>
</dbReference>
<sequence>MNNTSLKTLCKTSSTTTALRLTSHKSITIMTILTLHITLPPAPSSASASAPAPSNDAPLAALFGAAAVDHAAANGDDADDQDALDPEHEAYLESLDPKDWKRQDHYRLLGLSHLRYKATQDEIKAAHRKAVLRHHPDKLTAKLAAQGKSTDQADSIFKCLAKAFDTLADETKRRAYDSVDRGVSDATPTDAQLRMWFADSPQAFYAEVQAVFDREARFALKPNRVPKFGDDASSKGAVEKFYAFWTNWESWRSFEYFDEDTESASNRDHKRHLEAKNKSQRTKLKTEDNARVRMLVERVMAVDPRMRRFKEEEKAAKKNKGKPMPAASLRPGSAAAAAAAPAATTAKPVPSPSDAKIAEAQAVLAKEAEKDRKAALKAHKKAIKAAVTKQHSYLTSDATPSAKHMEAVLIDLERLIEGCKDDLMELGDVRSQLESALSPDAAAKVVEEVLGRHAHEAKDAQQKIKNQAARASAAMAAKTGSAPWSAQELGVLVQAVNKIPGGTTQRWDKIAEYVSHHAGTPLRKTVDVIAQSKEIMSKPGAAGAALAALKSLQDKERKEVVIKDAPTQRDMYEFQA</sequence>
<keyword evidence="7" id="KW-1185">Reference proteome</keyword>